<dbReference type="RefSeq" id="WP_096485363.1">
    <property type="nucleotide sequence ID" value="NZ_AP014809.1"/>
</dbReference>
<name>A0A160PEY1_9HYPH</name>
<reference evidence="1 2" key="1">
    <citation type="journal article" date="2016" name="Genome Announc.">
        <title>Complete Genome Sequence of Methylobacterium populi P-1M, Isolated from Pink-Pigmented Household Biofilm.</title>
        <authorList>
            <person name="Morohoshi T."/>
            <person name="Ikeda T."/>
        </authorList>
    </citation>
    <scope>NUCLEOTIDE SEQUENCE [LARGE SCALE GENOMIC DNA]</scope>
    <source>
        <strain evidence="1 2">P-1M</strain>
    </source>
</reference>
<dbReference type="EMBL" id="AP014809">
    <property type="protein sequence ID" value="BAU91154.1"/>
    <property type="molecule type" value="Genomic_DNA"/>
</dbReference>
<evidence type="ECO:0000313" key="1">
    <source>
        <dbReference type="EMBL" id="BAU91154.1"/>
    </source>
</evidence>
<gene>
    <name evidence="1" type="ORF">MPPM_2549</name>
</gene>
<accession>A0A160PEY1</accession>
<proteinExistence type="predicted"/>
<sequence length="239" mass="23947">MASIFSGKAGRQAAIWGAQQLQQGENEAKDALDQGLGFAKDQYGKASGLFGNLADEYRGGAKLYQDAIGVNGADASAAARSAYTASPSYTFNMDQGLQALARARAVNGTLASGNADTDAMKFASGLASQDFNNWLANLANLDTKRATAVSGQAGAETGLGNVGFQTGVAKAGISTDTAKGLATAGQQGLMAGQQAAENRFGALMGGANLLAKGIGGLAGNPSALSNIGSNFSSAFSIFG</sequence>
<dbReference type="OrthoDB" id="8223265at2"/>
<dbReference type="Proteomes" id="UP000218288">
    <property type="component" value="Chromosome"/>
</dbReference>
<organism evidence="1 2">
    <name type="scientific">Methylorubrum populi</name>
    <dbReference type="NCBI Taxonomy" id="223967"/>
    <lineage>
        <taxon>Bacteria</taxon>
        <taxon>Pseudomonadati</taxon>
        <taxon>Pseudomonadota</taxon>
        <taxon>Alphaproteobacteria</taxon>
        <taxon>Hyphomicrobiales</taxon>
        <taxon>Methylobacteriaceae</taxon>
        <taxon>Methylorubrum</taxon>
    </lineage>
</organism>
<dbReference type="AlphaFoldDB" id="A0A160PEY1"/>
<protein>
    <submittedName>
        <fullName evidence="1">Uncharacterized protein</fullName>
    </submittedName>
</protein>
<evidence type="ECO:0000313" key="2">
    <source>
        <dbReference type="Proteomes" id="UP000218288"/>
    </source>
</evidence>